<dbReference type="AlphaFoldDB" id="A0A7L2Q6R0"/>
<dbReference type="EMBL" id="VYZP01049210">
    <property type="protein sequence ID" value="NXR92014.1"/>
    <property type="molecule type" value="Genomic_DNA"/>
</dbReference>
<feature type="repeat" description="ANK" evidence="3">
    <location>
        <begin position="210"/>
        <end position="242"/>
    </location>
</feature>
<evidence type="ECO:0000313" key="7">
    <source>
        <dbReference type="Proteomes" id="UP000574191"/>
    </source>
</evidence>
<dbReference type="SUPFAM" id="SSF48403">
    <property type="entry name" value="Ankyrin repeat"/>
    <property type="match status" value="1"/>
</dbReference>
<dbReference type="Pfam" id="PF12796">
    <property type="entry name" value="Ank_2"/>
    <property type="match status" value="2"/>
</dbReference>
<evidence type="ECO:0000256" key="3">
    <source>
        <dbReference type="PROSITE-ProRule" id="PRU00023"/>
    </source>
</evidence>
<evidence type="ECO:0000256" key="4">
    <source>
        <dbReference type="SAM" id="Coils"/>
    </source>
</evidence>
<feature type="non-terminal residue" evidence="6">
    <location>
        <position position="1"/>
    </location>
</feature>
<feature type="region of interest" description="Disordered" evidence="5">
    <location>
        <begin position="572"/>
        <end position="656"/>
    </location>
</feature>
<feature type="region of interest" description="Disordered" evidence="5">
    <location>
        <begin position="336"/>
        <end position="384"/>
    </location>
</feature>
<feature type="repeat" description="ANK" evidence="3">
    <location>
        <begin position="276"/>
        <end position="308"/>
    </location>
</feature>
<organism evidence="6 7">
    <name type="scientific">Hypocryptadius cinnamomeus</name>
    <dbReference type="NCBI Taxonomy" id="589841"/>
    <lineage>
        <taxon>Eukaryota</taxon>
        <taxon>Metazoa</taxon>
        <taxon>Chordata</taxon>
        <taxon>Craniata</taxon>
        <taxon>Vertebrata</taxon>
        <taxon>Euteleostomi</taxon>
        <taxon>Archelosauria</taxon>
        <taxon>Archosauria</taxon>
        <taxon>Dinosauria</taxon>
        <taxon>Saurischia</taxon>
        <taxon>Theropoda</taxon>
        <taxon>Coelurosauria</taxon>
        <taxon>Aves</taxon>
        <taxon>Neognathae</taxon>
        <taxon>Neoaves</taxon>
        <taxon>Telluraves</taxon>
        <taxon>Australaves</taxon>
        <taxon>Passeriformes</taxon>
        <taxon>Sylvioidea</taxon>
        <taxon>Zosteropidae</taxon>
        <taxon>Hypocryptadius</taxon>
    </lineage>
</organism>
<dbReference type="Gene3D" id="1.10.287.1490">
    <property type="match status" value="1"/>
</dbReference>
<name>A0A7L2Q6R0_9PASS</name>
<proteinExistence type="predicted"/>
<feature type="region of interest" description="Disordered" evidence="5">
    <location>
        <begin position="527"/>
        <end position="554"/>
    </location>
</feature>
<evidence type="ECO:0000256" key="2">
    <source>
        <dbReference type="ARBA" id="ARBA00023054"/>
    </source>
</evidence>
<feature type="repeat" description="ANK" evidence="3">
    <location>
        <begin position="243"/>
        <end position="275"/>
    </location>
</feature>
<evidence type="ECO:0000256" key="1">
    <source>
        <dbReference type="ARBA" id="ARBA00022737"/>
    </source>
</evidence>
<sequence>SRFNWDQFGCRALPGSCSPLRGGMQGCRDALRREGRREGRGWRRRVRLPLPQPRPPPGRRCRSASGSGVPVLAGAGGGGRMASSRRLLLSTMKQICLCAAASFASQDWTKNDEKLLQAVDYNDAGRVTSLLLRKGLVPTKLDSEGKSAFHLAATRGNVDCLEAMLAHGVDAMTKDSSGYTALHLASKHGHPQCVSKLLQASCPVDVADGSGRTALHLAAASGCISCSEILCDFKAPLNSKDKDGSTPLILAAKMSHSELCRYLLHRGAAVNCRDLQGRTALMLACESGSVDTVEVLVSAGARVAVVDATGHDAAHYGLATGNALIQHLLQEAAQRRSWASEEESTEQASQTSSPSQSSVREKSSTPRKRKAPLPPLGTPSQEDRDAYEEIVRLRQERAQFLQKIRGLEQQEKQRRERAELDEASLRSMEKQIQELQERLVARDGEKEKLGKEVEALRSRLSSMENEKENTSYDIETLQDEEGDPLEFPGAEMLLSKKTLSPSAEELLATLQGQVQSLTVQNKELREKIQARPPLSVLENYERDESSPPAPGDMVPASLYQALQRELERLRAQGREATVRAGGDGQRVASEPVPEGTAGPRHTEEPAWAWGECKAALGELGVQTSSSSSPSGEREPGAELAEARTALKRAQTELEERERRLKELQARLEAVEAAASPGASVEEASREKEALLERCRRAEAEAQALR</sequence>
<keyword evidence="7" id="KW-1185">Reference proteome</keyword>
<accession>A0A7L2Q6R0</accession>
<dbReference type="Gene3D" id="1.25.40.20">
    <property type="entry name" value="Ankyrin repeat-containing domain"/>
    <property type="match status" value="2"/>
</dbReference>
<feature type="coiled-coil region" evidence="4">
    <location>
        <begin position="390"/>
        <end position="480"/>
    </location>
</feature>
<keyword evidence="1" id="KW-0677">Repeat</keyword>
<feature type="non-terminal residue" evidence="6">
    <location>
        <position position="705"/>
    </location>
</feature>
<dbReference type="InterPro" id="IPR042420">
    <property type="entry name" value="RAI14/UACA"/>
</dbReference>
<protein>
    <submittedName>
        <fullName evidence="6">ANR24 protein</fullName>
    </submittedName>
</protein>
<keyword evidence="2 4" id="KW-0175">Coiled coil</keyword>
<dbReference type="OrthoDB" id="341259at2759"/>
<reference evidence="6 7" key="1">
    <citation type="submission" date="2019-09" db="EMBL/GenBank/DDBJ databases">
        <title>Bird 10,000 Genomes (B10K) Project - Family phase.</title>
        <authorList>
            <person name="Zhang G."/>
        </authorList>
    </citation>
    <scope>NUCLEOTIDE SEQUENCE [LARGE SCALE GENOMIC DNA]</scope>
    <source>
        <strain evidence="6">B10K-DU-002-83</strain>
    </source>
</reference>
<dbReference type="SMART" id="SM00248">
    <property type="entry name" value="ANK"/>
    <property type="match status" value="5"/>
</dbReference>
<dbReference type="PANTHER" id="PTHR24129">
    <property type="entry name" value="ANKYCORBIN"/>
    <property type="match status" value="1"/>
</dbReference>
<feature type="repeat" description="ANK" evidence="3">
    <location>
        <begin position="144"/>
        <end position="176"/>
    </location>
</feature>
<keyword evidence="3" id="KW-0040">ANK repeat</keyword>
<evidence type="ECO:0000313" key="6">
    <source>
        <dbReference type="EMBL" id="NXR92014.1"/>
    </source>
</evidence>
<feature type="repeat" description="ANK" evidence="3">
    <location>
        <begin position="177"/>
        <end position="209"/>
    </location>
</feature>
<gene>
    <name evidence="6" type="primary">Ankrd24</name>
    <name evidence="6" type="ORF">HYPCIN_R04380</name>
</gene>
<dbReference type="Pfam" id="PF13637">
    <property type="entry name" value="Ank_4"/>
    <property type="match status" value="1"/>
</dbReference>
<comment type="caution">
    <text evidence="6">The sequence shown here is derived from an EMBL/GenBank/DDBJ whole genome shotgun (WGS) entry which is preliminary data.</text>
</comment>
<evidence type="ECO:0000256" key="5">
    <source>
        <dbReference type="SAM" id="MobiDB-lite"/>
    </source>
</evidence>
<dbReference type="PROSITE" id="PS50088">
    <property type="entry name" value="ANK_REPEAT"/>
    <property type="match status" value="5"/>
</dbReference>
<dbReference type="PROSITE" id="PS50297">
    <property type="entry name" value="ANK_REP_REGION"/>
    <property type="match status" value="5"/>
</dbReference>
<dbReference type="PANTHER" id="PTHR24129:SF0">
    <property type="entry name" value="ANKYCORBIN"/>
    <property type="match status" value="1"/>
</dbReference>
<dbReference type="InterPro" id="IPR002110">
    <property type="entry name" value="Ankyrin_rpt"/>
</dbReference>
<feature type="compositionally biased region" description="Low complexity" evidence="5">
    <location>
        <begin position="346"/>
        <end position="358"/>
    </location>
</feature>
<dbReference type="InterPro" id="IPR036770">
    <property type="entry name" value="Ankyrin_rpt-contain_sf"/>
</dbReference>
<dbReference type="Proteomes" id="UP000574191">
    <property type="component" value="Unassembled WGS sequence"/>
</dbReference>
<dbReference type="GO" id="GO:0003779">
    <property type="term" value="F:actin binding"/>
    <property type="evidence" value="ECO:0007669"/>
    <property type="project" value="InterPro"/>
</dbReference>
<feature type="region of interest" description="Disordered" evidence="5">
    <location>
        <begin position="47"/>
        <end position="67"/>
    </location>
</feature>